<organism evidence="1 2">
    <name type="scientific">Myxococcus xanthus</name>
    <dbReference type="NCBI Taxonomy" id="34"/>
    <lineage>
        <taxon>Bacteria</taxon>
        <taxon>Pseudomonadati</taxon>
        <taxon>Myxococcota</taxon>
        <taxon>Myxococcia</taxon>
        <taxon>Myxococcales</taxon>
        <taxon>Cystobacterineae</taxon>
        <taxon>Myxococcaceae</taxon>
        <taxon>Myxococcus</taxon>
    </lineage>
</organism>
<sequence>MRRAIRAYDDALSEVRVELIQAEELERGIAGALKERWGISPSLPRRQQLVLLSHHFVSPPRVLLLNVAGTPLGLPLLEEAEQLADEIPKIESAAVFSLVLLDTAALRSAAHDLSVGGPQEHLLRSLDAPLPVIWHSYVHARLAWEVAGELSRAQRWDDEGFGTLPMGDDDGLERLLNRLAASEVDPVSPGLRTALAEYLRNAVHRHLPSQKFRELERELLLGGVLWRPPGESWARPVPWLARAYLRADPSSPARVLLRSCLICKPLAQEIFSRCLSLEAHERTARLAAVTLSPTEETISRFRNFELAEPMSEVRFYPAECPATPRDAWAFASFGEMLKKVIGDRRLAPELYELRDIRNAIAHGHYPSWRMVTTLRTIGQQLGGL</sequence>
<evidence type="ECO:0000313" key="1">
    <source>
        <dbReference type="EMBL" id="NOJ81067.1"/>
    </source>
</evidence>
<name>A0A7Y4IKS0_MYXXA</name>
<gene>
    <name evidence="1" type="ORF">HNV28_22530</name>
</gene>
<comment type="caution">
    <text evidence="1">The sequence shown here is derived from an EMBL/GenBank/DDBJ whole genome shotgun (WGS) entry which is preliminary data.</text>
</comment>
<accession>A0A7Y4IKS0</accession>
<evidence type="ECO:0000313" key="2">
    <source>
        <dbReference type="Proteomes" id="UP000533080"/>
    </source>
</evidence>
<dbReference type="Proteomes" id="UP000533080">
    <property type="component" value="Unassembled WGS sequence"/>
</dbReference>
<proteinExistence type="predicted"/>
<protein>
    <submittedName>
        <fullName evidence="1">Uncharacterized protein</fullName>
    </submittedName>
</protein>
<dbReference type="EMBL" id="JABFNT010000075">
    <property type="protein sequence ID" value="NOJ81067.1"/>
    <property type="molecule type" value="Genomic_DNA"/>
</dbReference>
<dbReference type="AlphaFoldDB" id="A0A7Y4IKS0"/>
<reference evidence="1 2" key="1">
    <citation type="submission" date="2020-05" db="EMBL/GenBank/DDBJ databases">
        <authorList>
            <person name="Whitworth D."/>
        </authorList>
    </citation>
    <scope>NUCLEOTIDE SEQUENCE [LARGE SCALE GENOMIC DNA]</scope>
    <source>
        <strain evidence="1 2">AM005</strain>
    </source>
</reference>